<accession>A0A0J5WWE6</accession>
<dbReference type="InterPro" id="IPR036291">
    <property type="entry name" value="NAD(P)-bd_dom_sf"/>
</dbReference>
<dbReference type="FunFam" id="3.40.50.720:FF:000311">
    <property type="entry name" value="Ornithine cyclodeaminase"/>
    <property type="match status" value="1"/>
</dbReference>
<dbReference type="AlphaFoldDB" id="A0A0J5WWE6"/>
<keyword evidence="2" id="KW-0456">Lyase</keyword>
<comment type="similarity">
    <text evidence="1">Belongs to the ornithine cyclodeaminase/mu-crystallin family.</text>
</comment>
<dbReference type="Gene3D" id="3.30.1780.10">
    <property type="entry name" value="ornithine cyclodeaminase, domain 1"/>
    <property type="match status" value="1"/>
</dbReference>
<name>A0A0J5WWE6_BURCE</name>
<dbReference type="SUPFAM" id="SSF51735">
    <property type="entry name" value="NAD(P)-binding Rossmann-fold domains"/>
    <property type="match status" value="1"/>
</dbReference>
<dbReference type="Proteomes" id="UP000036338">
    <property type="component" value="Unassembled WGS sequence"/>
</dbReference>
<dbReference type="PANTHER" id="PTHR13812">
    <property type="entry name" value="KETIMINE REDUCTASE MU-CRYSTALLIN"/>
    <property type="match status" value="1"/>
</dbReference>
<dbReference type="Gene3D" id="3.40.50.720">
    <property type="entry name" value="NAD(P)-binding Rossmann-like Domain"/>
    <property type="match status" value="1"/>
</dbReference>
<evidence type="ECO:0000256" key="1">
    <source>
        <dbReference type="ARBA" id="ARBA00008903"/>
    </source>
</evidence>
<dbReference type="EMBL" id="LDWR01000028">
    <property type="protein sequence ID" value="KML56168.1"/>
    <property type="molecule type" value="Genomic_DNA"/>
</dbReference>
<dbReference type="GO" id="GO:0016491">
    <property type="term" value="F:oxidoreductase activity"/>
    <property type="evidence" value="ECO:0007669"/>
    <property type="project" value="UniProtKB-ARBA"/>
</dbReference>
<dbReference type="GO" id="GO:0005737">
    <property type="term" value="C:cytoplasm"/>
    <property type="evidence" value="ECO:0007669"/>
    <property type="project" value="TreeGrafter"/>
</dbReference>
<protein>
    <submittedName>
        <fullName evidence="2">Ornithine cyclodeaminase</fullName>
        <ecNumber evidence="2">4.3.1.12</ecNumber>
    </submittedName>
</protein>
<dbReference type="EC" id="4.3.1.12" evidence="2"/>
<dbReference type="GO" id="GO:0008473">
    <property type="term" value="F:ornithine cyclodeaminase activity"/>
    <property type="evidence" value="ECO:0007669"/>
    <property type="project" value="UniProtKB-EC"/>
</dbReference>
<evidence type="ECO:0000313" key="2">
    <source>
        <dbReference type="EMBL" id="KML56168.1"/>
    </source>
</evidence>
<dbReference type="PIRSF" id="PIRSF001439">
    <property type="entry name" value="CryM"/>
    <property type="match status" value="1"/>
</dbReference>
<dbReference type="RefSeq" id="WP_048247018.1">
    <property type="nucleotide sequence ID" value="NZ_LDWR01000028.1"/>
</dbReference>
<dbReference type="PATRIC" id="fig|292.27.peg.3395"/>
<evidence type="ECO:0000313" key="3">
    <source>
        <dbReference type="Proteomes" id="UP000036338"/>
    </source>
</evidence>
<proteinExistence type="inferred from homology"/>
<dbReference type="GO" id="GO:0019752">
    <property type="term" value="P:carboxylic acid metabolic process"/>
    <property type="evidence" value="ECO:0007669"/>
    <property type="project" value="UniProtKB-ARBA"/>
</dbReference>
<gene>
    <name evidence="2" type="ORF">VL15_17050</name>
</gene>
<sequence length="311" mass="33555">MKHFDAVATRDALDFESLVARLKQAFVDGCHVPLRHSHVLNAGSEDEGTVLIMPAWEDHGYLGIKTVNIFPGNAEHGMPGLHSTYVLYDGRTGNPLAQLDGNEITSRRTAAASALAATYLARPDASRLVLMGAGRVGSLVPLAYRSQLPISHVEVWDRDPDAVARLVDRLTRAGFDAAAVTNLEDSVRRADVVTCATLATEPIVCGKWLAPGSHLDLIGSFTPRMREADDDCFRQAEIYVDTDEAAQKSGDLLGPLARNIIAPDHLSRTLTALCRGEAQGRTNALQRTVFKAVGTALEDLAAAIQIHEKTT</sequence>
<comment type="caution">
    <text evidence="2">The sequence shown here is derived from an EMBL/GenBank/DDBJ whole genome shotgun (WGS) entry which is preliminary data.</text>
</comment>
<dbReference type="PANTHER" id="PTHR13812:SF19">
    <property type="entry name" value="KETIMINE REDUCTASE MU-CRYSTALLIN"/>
    <property type="match status" value="1"/>
</dbReference>
<dbReference type="InterPro" id="IPR003462">
    <property type="entry name" value="ODC_Mu_crystall"/>
</dbReference>
<dbReference type="NCBIfam" id="NF004793">
    <property type="entry name" value="PRK06141.1"/>
    <property type="match status" value="1"/>
</dbReference>
<dbReference type="Pfam" id="PF02423">
    <property type="entry name" value="OCD_Mu_crystall"/>
    <property type="match status" value="1"/>
</dbReference>
<dbReference type="InterPro" id="IPR023401">
    <property type="entry name" value="ODC_N"/>
</dbReference>
<organism evidence="2 3">
    <name type="scientific">Burkholderia cepacia</name>
    <name type="common">Pseudomonas cepacia</name>
    <dbReference type="NCBI Taxonomy" id="292"/>
    <lineage>
        <taxon>Bacteria</taxon>
        <taxon>Pseudomonadati</taxon>
        <taxon>Pseudomonadota</taxon>
        <taxon>Betaproteobacteria</taxon>
        <taxon>Burkholderiales</taxon>
        <taxon>Burkholderiaceae</taxon>
        <taxon>Burkholderia</taxon>
        <taxon>Burkholderia cepacia complex</taxon>
    </lineage>
</organism>
<reference evidence="2 3" key="1">
    <citation type="submission" date="2015-05" db="EMBL/GenBank/DDBJ databases">
        <title>Draft genome of Burkholderia cepacia LK29.</title>
        <authorList>
            <person name="Chan X.Y."/>
        </authorList>
    </citation>
    <scope>NUCLEOTIDE SEQUENCE [LARGE SCALE GENOMIC DNA]</scope>
    <source>
        <strain evidence="2 3">LK29</strain>
    </source>
</reference>